<proteinExistence type="predicted"/>
<dbReference type="EMBL" id="CABITT030000006">
    <property type="protein sequence ID" value="VVB09452.1"/>
    <property type="molecule type" value="Genomic_DNA"/>
</dbReference>
<name>A0A565C770_9BRAS</name>
<reference evidence="2" key="1">
    <citation type="submission" date="2019-07" db="EMBL/GenBank/DDBJ databases">
        <authorList>
            <person name="Dittberner H."/>
        </authorList>
    </citation>
    <scope>NUCLEOTIDE SEQUENCE [LARGE SCALE GENOMIC DNA]</scope>
</reference>
<keyword evidence="1" id="KW-0175">Coiled coil</keyword>
<evidence type="ECO:0000313" key="3">
    <source>
        <dbReference type="Proteomes" id="UP000489600"/>
    </source>
</evidence>
<dbReference type="AlphaFoldDB" id="A0A565C770"/>
<accession>A0A565C770</accession>
<sequence length="170" mass="19577">MEDSGAILCQISVYKDMLDQVNSEIEANIQVTREIESEIGKCSEIEWALFIKESELTRSFLSSQFEISGLISVTDDSRNSLKLLEDEICGLRNEHSELLRKLREKREGFVKMCTEFQREISVDEGSELKSILLEKEFLENEVGLLEQKNIDVKNSILAYMEDEMKNLLSD</sequence>
<evidence type="ECO:0000313" key="2">
    <source>
        <dbReference type="EMBL" id="VVB09452.1"/>
    </source>
</evidence>
<protein>
    <submittedName>
        <fullName evidence="2">Uncharacterized protein</fullName>
    </submittedName>
</protein>
<feature type="coiled-coil region" evidence="1">
    <location>
        <begin position="128"/>
        <end position="155"/>
    </location>
</feature>
<keyword evidence="3" id="KW-1185">Reference proteome</keyword>
<gene>
    <name evidence="2" type="ORF">ANE_LOCUS19896</name>
</gene>
<evidence type="ECO:0000256" key="1">
    <source>
        <dbReference type="SAM" id="Coils"/>
    </source>
</evidence>
<organism evidence="2 3">
    <name type="scientific">Arabis nemorensis</name>
    <dbReference type="NCBI Taxonomy" id="586526"/>
    <lineage>
        <taxon>Eukaryota</taxon>
        <taxon>Viridiplantae</taxon>
        <taxon>Streptophyta</taxon>
        <taxon>Embryophyta</taxon>
        <taxon>Tracheophyta</taxon>
        <taxon>Spermatophyta</taxon>
        <taxon>Magnoliopsida</taxon>
        <taxon>eudicotyledons</taxon>
        <taxon>Gunneridae</taxon>
        <taxon>Pentapetalae</taxon>
        <taxon>rosids</taxon>
        <taxon>malvids</taxon>
        <taxon>Brassicales</taxon>
        <taxon>Brassicaceae</taxon>
        <taxon>Arabideae</taxon>
        <taxon>Arabis</taxon>
    </lineage>
</organism>
<comment type="caution">
    <text evidence="2">The sequence shown here is derived from an EMBL/GenBank/DDBJ whole genome shotgun (WGS) entry which is preliminary data.</text>
</comment>
<dbReference type="Proteomes" id="UP000489600">
    <property type="component" value="Unassembled WGS sequence"/>
</dbReference>
<dbReference type="OrthoDB" id="780314at2759"/>